<feature type="domain" description="N-acetyltransferase" evidence="1">
    <location>
        <begin position="10"/>
        <end position="159"/>
    </location>
</feature>
<comment type="caution">
    <text evidence="2">The sequence shown here is derived from an EMBL/GenBank/DDBJ whole genome shotgun (WGS) entry which is preliminary data.</text>
</comment>
<dbReference type="Pfam" id="PF00583">
    <property type="entry name" value="Acetyltransf_1"/>
    <property type="match status" value="1"/>
</dbReference>
<dbReference type="EMBL" id="BJYA01000001">
    <property type="protein sequence ID" value="GEN44557.1"/>
    <property type="molecule type" value="Genomic_DNA"/>
</dbReference>
<name>A0A511W0D9_9BACI</name>
<dbReference type="Proteomes" id="UP000321440">
    <property type="component" value="Unassembled WGS sequence"/>
</dbReference>
<dbReference type="RefSeq" id="WP_146813730.1">
    <property type="nucleotide sequence ID" value="NZ_BJYA01000001.1"/>
</dbReference>
<dbReference type="PROSITE" id="PS51186">
    <property type="entry name" value="GNAT"/>
    <property type="match status" value="1"/>
</dbReference>
<sequence>MENRHSVKFIPIDPVAHRDIAIRFRRDSYLVSFGTNQYLYVDEYLQFLREKITKHPDGFVLVEEGEELIGQIELSIREYKGREIGYVHLYYLIPSKRGKGYGIVLQDYARDFFQKHQVPEFHLRVSPTNKQARAFYKKLGMKESGLEIDGKVIRMIGKV</sequence>
<evidence type="ECO:0000313" key="2">
    <source>
        <dbReference type="EMBL" id="GEN44557.1"/>
    </source>
</evidence>
<gene>
    <name evidence="2" type="ORF">AHA02nite_03330</name>
</gene>
<reference evidence="2 3" key="1">
    <citation type="submission" date="2019-07" db="EMBL/GenBank/DDBJ databases">
        <title>Whole genome shotgun sequence of Alkalibacillus haloalkaliphilus NBRC 103110.</title>
        <authorList>
            <person name="Hosoyama A."/>
            <person name="Uohara A."/>
            <person name="Ohji S."/>
            <person name="Ichikawa N."/>
        </authorList>
    </citation>
    <scope>NUCLEOTIDE SEQUENCE [LARGE SCALE GENOMIC DNA]</scope>
    <source>
        <strain evidence="2 3">NBRC 103110</strain>
    </source>
</reference>
<dbReference type="OrthoDB" id="185406at2"/>
<keyword evidence="3" id="KW-1185">Reference proteome</keyword>
<evidence type="ECO:0000259" key="1">
    <source>
        <dbReference type="PROSITE" id="PS51186"/>
    </source>
</evidence>
<evidence type="ECO:0000313" key="3">
    <source>
        <dbReference type="Proteomes" id="UP000321440"/>
    </source>
</evidence>
<dbReference type="CDD" id="cd04301">
    <property type="entry name" value="NAT_SF"/>
    <property type="match status" value="1"/>
</dbReference>
<dbReference type="InterPro" id="IPR016181">
    <property type="entry name" value="Acyl_CoA_acyltransferase"/>
</dbReference>
<protein>
    <recommendedName>
        <fullName evidence="1">N-acetyltransferase domain-containing protein</fullName>
    </recommendedName>
</protein>
<dbReference type="GO" id="GO:0016747">
    <property type="term" value="F:acyltransferase activity, transferring groups other than amino-acyl groups"/>
    <property type="evidence" value="ECO:0007669"/>
    <property type="project" value="InterPro"/>
</dbReference>
<dbReference type="SUPFAM" id="SSF55729">
    <property type="entry name" value="Acyl-CoA N-acyltransferases (Nat)"/>
    <property type="match status" value="1"/>
</dbReference>
<dbReference type="Gene3D" id="3.40.630.30">
    <property type="match status" value="1"/>
</dbReference>
<dbReference type="InterPro" id="IPR000182">
    <property type="entry name" value="GNAT_dom"/>
</dbReference>
<proteinExistence type="predicted"/>
<dbReference type="AlphaFoldDB" id="A0A511W0D9"/>
<accession>A0A511W0D9</accession>
<organism evidence="2 3">
    <name type="scientific">Alkalibacillus haloalkaliphilus</name>
    <dbReference type="NCBI Taxonomy" id="94136"/>
    <lineage>
        <taxon>Bacteria</taxon>
        <taxon>Bacillati</taxon>
        <taxon>Bacillota</taxon>
        <taxon>Bacilli</taxon>
        <taxon>Bacillales</taxon>
        <taxon>Bacillaceae</taxon>
        <taxon>Alkalibacillus</taxon>
    </lineage>
</organism>